<evidence type="ECO:0000259" key="2">
    <source>
        <dbReference type="SMART" id="SM00635"/>
    </source>
</evidence>
<dbReference type="AlphaFoldDB" id="A0A4S4C5W6"/>
<dbReference type="Gene3D" id="2.60.40.1180">
    <property type="entry name" value="Golgi alpha-mannosidase II"/>
    <property type="match status" value="1"/>
</dbReference>
<proteinExistence type="predicted"/>
<dbReference type="Gene3D" id="3.20.20.80">
    <property type="entry name" value="Glycosidases"/>
    <property type="match status" value="1"/>
</dbReference>
<evidence type="ECO:0000313" key="4">
    <source>
        <dbReference type="Proteomes" id="UP000310636"/>
    </source>
</evidence>
<protein>
    <recommendedName>
        <fullName evidence="2">BIG2 domain-containing protein</fullName>
    </recommendedName>
</protein>
<sequence>MKRNDKINRTIRGKNHSYEAARLVFLSAALAWSGIGGAGWAPSSHAVAAPKKLVVYDDRLHSDFTNYSWADHTLSETGIVHEGTSAIRMKPNNDDGLYLYSDRILGTDDYPLLQLWVSGGGASGQRVEIVLQSGGEPVAVQALDPSQLRQGQWNEVEIALDDLDLPNGLFDGILIRGTTSGAQPAIYLDDISLLGDSGEGTVSEDEGPVLEEPGTEDPGNEDPAVEDPGTEDPTAEEPGQEQEQPDSSDGDDAAGMTVYDDALHADFQDNSWAQHSLTDATHVHSGAAAIAYDSSFGGGLYLYKQNGGVSLKEYDRLQLWVNGGEAGGQKLELVFNSGGQSVASVDLDSLLEGGAIPAGEWTKVSVDLTSLSIPDQLFDGLLFRGLEDGEQAPVYLDDIRLLEKYVAPPTLLEGVLSQYGMVLAPGDEGKVAFEARYSNGTSADVSDKASWTSDNPEAVTVDAGRLAAVGAGLAKITAVYGAATASLYVQVVSNEPETVYDDALADGYTNWSWGTQNFENGTPAASGNRSISFVAKGYEGIWMHRDESMDLHRYYGLTLQVHGGTAGGQHLKVSLMDDRSFVGEFDLENALPDGVPANGWTEVELKFADLGVDELTFDGIVISAWGEENQGTVFFDNISLLRNSSVVELPEPELPEVQVVLNAAEKGNTLSPGIFGLNFEDMPSDGHSELGVPIKRWGGNQMTRYNWQLNTTNRGGDWYFLNVPYDDGDPSQLPEQTLSDRFIEESLEANTDVLIQIPTIGWTPKSREIGWSFSVEKYGQQASDECDWKEAWCRADAGNGKNKDGSYVTGNDPEDTSMQTGPEFAAAWVEYLQDRFGDKVHNYALDNEPMLWGHSHWDVHPEMTTYDEVWDYTQSYGSAIKAADPQANIFGPVPWGWCEYFYSAKDGCSPGDDMAAHDGKPYLEWLLEKNEEYRQQNGTRLIDTLDIHYYPAEENVAFSSDESPAMVKRRLNSLKSLYDPNYVDPTSWIQEPVKLIPRMKELIADNAPGMKLSISEYNFGDGNGIGSGLAQAEALALFAREGVDYAMRWGALEADTPLEDAFKLFLNYDGNGSRIQGDVVGAASSNADAVSSYAIAAPDGKTYVLLFNKDSAPRQANLQADIGLNRSAEVYRFEARKRLYNAGSAQGTDDGLALKLPARSATLLVLS</sequence>
<evidence type="ECO:0000313" key="3">
    <source>
        <dbReference type="EMBL" id="THF83252.1"/>
    </source>
</evidence>
<comment type="caution">
    <text evidence="3">The sequence shown here is derived from an EMBL/GenBank/DDBJ whole genome shotgun (WGS) entry which is preliminary data.</text>
</comment>
<dbReference type="RefSeq" id="WP_136368732.1">
    <property type="nucleotide sequence ID" value="NZ_SSOB01000005.1"/>
</dbReference>
<dbReference type="InterPro" id="IPR008964">
    <property type="entry name" value="Invasin/intimin_cell_adhesion"/>
</dbReference>
<dbReference type="EMBL" id="SSOB01000005">
    <property type="protein sequence ID" value="THF83252.1"/>
    <property type="molecule type" value="Genomic_DNA"/>
</dbReference>
<dbReference type="InterPro" id="IPR024745">
    <property type="entry name" value="GH44_cat"/>
</dbReference>
<dbReference type="InterPro" id="IPR013780">
    <property type="entry name" value="Glyco_hydro_b"/>
</dbReference>
<dbReference type="Proteomes" id="UP000310636">
    <property type="component" value="Unassembled WGS sequence"/>
</dbReference>
<feature type="region of interest" description="Disordered" evidence="1">
    <location>
        <begin position="197"/>
        <end position="255"/>
    </location>
</feature>
<accession>A0A4S4C5W6</accession>
<name>A0A4S4C5W6_9BACL</name>
<reference evidence="3 4" key="1">
    <citation type="submission" date="2019-04" db="EMBL/GenBank/DDBJ databases">
        <title>Cohnella sp. nov. isolated from preserved vegetables.</title>
        <authorList>
            <person name="Lin S.-Y."/>
            <person name="Hung M.-H."/>
            <person name="Young C.-C."/>
        </authorList>
    </citation>
    <scope>NUCLEOTIDE SEQUENCE [LARGE SCALE GENOMIC DNA]</scope>
    <source>
        <strain evidence="3 4">CC-MHH1044</strain>
    </source>
</reference>
<feature type="domain" description="BIG2" evidence="2">
    <location>
        <begin position="410"/>
        <end position="490"/>
    </location>
</feature>
<dbReference type="Pfam" id="PF12891">
    <property type="entry name" value="Glyco_hydro_44"/>
    <property type="match status" value="1"/>
</dbReference>
<feature type="compositionally biased region" description="Acidic residues" evidence="1">
    <location>
        <begin position="202"/>
        <end position="252"/>
    </location>
</feature>
<dbReference type="OrthoDB" id="9803686at2"/>
<dbReference type="SMART" id="SM00635">
    <property type="entry name" value="BID_2"/>
    <property type="match status" value="1"/>
</dbReference>
<dbReference type="Gene3D" id="2.60.120.430">
    <property type="entry name" value="Galactose-binding lectin"/>
    <property type="match status" value="3"/>
</dbReference>
<dbReference type="InterPro" id="IPR017853">
    <property type="entry name" value="GH"/>
</dbReference>
<evidence type="ECO:0000256" key="1">
    <source>
        <dbReference type="SAM" id="MobiDB-lite"/>
    </source>
</evidence>
<dbReference type="InterPro" id="IPR003343">
    <property type="entry name" value="Big_2"/>
</dbReference>
<dbReference type="SUPFAM" id="SSF51445">
    <property type="entry name" value="(Trans)glycosidases"/>
    <property type="match status" value="1"/>
</dbReference>
<dbReference type="Gene3D" id="2.60.40.1080">
    <property type="match status" value="1"/>
</dbReference>
<organism evidence="3 4">
    <name type="scientific">Cohnella fermenti</name>
    <dbReference type="NCBI Taxonomy" id="2565925"/>
    <lineage>
        <taxon>Bacteria</taxon>
        <taxon>Bacillati</taxon>
        <taxon>Bacillota</taxon>
        <taxon>Bacilli</taxon>
        <taxon>Bacillales</taxon>
        <taxon>Paenibacillaceae</taxon>
        <taxon>Cohnella</taxon>
    </lineage>
</organism>
<keyword evidence="4" id="KW-1185">Reference proteome</keyword>
<gene>
    <name evidence="3" type="ORF">E6C55_05190</name>
</gene>
<dbReference type="SUPFAM" id="SSF49373">
    <property type="entry name" value="Invasin/intimin cell-adhesion fragments"/>
    <property type="match status" value="1"/>
</dbReference>